<dbReference type="AlphaFoldDB" id="A0A6A2XT03"/>
<accession>A0A6A2XT03</accession>
<dbReference type="CDD" id="cd06222">
    <property type="entry name" value="RNase_H_like"/>
    <property type="match status" value="1"/>
</dbReference>
<organism evidence="2 3">
    <name type="scientific">Hibiscus syriacus</name>
    <name type="common">Rose of Sharon</name>
    <dbReference type="NCBI Taxonomy" id="106335"/>
    <lineage>
        <taxon>Eukaryota</taxon>
        <taxon>Viridiplantae</taxon>
        <taxon>Streptophyta</taxon>
        <taxon>Embryophyta</taxon>
        <taxon>Tracheophyta</taxon>
        <taxon>Spermatophyta</taxon>
        <taxon>Magnoliopsida</taxon>
        <taxon>eudicotyledons</taxon>
        <taxon>Gunneridae</taxon>
        <taxon>Pentapetalae</taxon>
        <taxon>rosids</taxon>
        <taxon>malvids</taxon>
        <taxon>Malvales</taxon>
        <taxon>Malvaceae</taxon>
        <taxon>Malvoideae</taxon>
        <taxon>Hibiscus</taxon>
    </lineage>
</organism>
<gene>
    <name evidence="2" type="ORF">F3Y22_tig00113725pilonHSYRG00943</name>
</gene>
<sequence length="285" mass="32270">MEIVRQHDTGLINGCRILILDSLLDDTTIFYLRGIPAPSPAQGHDRCHWENNSQGVFTVSSAYNDISENQWAAANPIWLLIRKQRVPERLGIFLWSDYIPWSTIFVSLIWQADIYGSKTAAVPTTFGLRRAIEICWEPLSMGTFYLNTDGSVDQNNRGSAGGVLRDHLGSFIMGFNRNLGTTTVIQSKLWGILQGLSLAWDRGFRHVILQNESSDAFKMLTSASPNSLLTLVRTIFELINRNWRVDFKLIRKEANMVVDSLAKIDDGCTHAIRIFYVCPSDIQRF</sequence>
<proteinExistence type="predicted"/>
<name>A0A6A2XT03_HIBSY</name>
<dbReference type="SUPFAM" id="SSF53098">
    <property type="entry name" value="Ribonuclease H-like"/>
    <property type="match status" value="1"/>
</dbReference>
<dbReference type="Proteomes" id="UP000436088">
    <property type="component" value="Unassembled WGS sequence"/>
</dbReference>
<reference evidence="2" key="1">
    <citation type="submission" date="2019-09" db="EMBL/GenBank/DDBJ databases">
        <title>Draft genome information of white flower Hibiscus syriacus.</title>
        <authorList>
            <person name="Kim Y.-M."/>
        </authorList>
    </citation>
    <scope>NUCLEOTIDE SEQUENCE [LARGE SCALE GENOMIC DNA]</scope>
    <source>
        <strain evidence="2">YM2019G1</strain>
    </source>
</reference>
<evidence type="ECO:0000313" key="3">
    <source>
        <dbReference type="Proteomes" id="UP000436088"/>
    </source>
</evidence>
<keyword evidence="3" id="KW-1185">Reference proteome</keyword>
<dbReference type="EMBL" id="VEPZ02001720">
    <property type="protein sequence ID" value="KAE8661549.1"/>
    <property type="molecule type" value="Genomic_DNA"/>
</dbReference>
<dbReference type="PANTHER" id="PTHR47723:SF13">
    <property type="entry name" value="PUTATIVE-RELATED"/>
    <property type="match status" value="1"/>
</dbReference>
<dbReference type="InterPro" id="IPR036397">
    <property type="entry name" value="RNaseH_sf"/>
</dbReference>
<protein>
    <recommendedName>
        <fullName evidence="1">RNase H type-1 domain-containing protein</fullName>
    </recommendedName>
</protein>
<evidence type="ECO:0000313" key="2">
    <source>
        <dbReference type="EMBL" id="KAE8661549.1"/>
    </source>
</evidence>
<dbReference type="Gene3D" id="3.30.420.10">
    <property type="entry name" value="Ribonuclease H-like superfamily/Ribonuclease H"/>
    <property type="match status" value="1"/>
</dbReference>
<dbReference type="InterPro" id="IPR012337">
    <property type="entry name" value="RNaseH-like_sf"/>
</dbReference>
<dbReference type="GO" id="GO:0004523">
    <property type="term" value="F:RNA-DNA hybrid ribonuclease activity"/>
    <property type="evidence" value="ECO:0007669"/>
    <property type="project" value="InterPro"/>
</dbReference>
<comment type="caution">
    <text evidence="2">The sequence shown here is derived from an EMBL/GenBank/DDBJ whole genome shotgun (WGS) entry which is preliminary data.</text>
</comment>
<dbReference type="InterPro" id="IPR053151">
    <property type="entry name" value="RNase_H-like"/>
</dbReference>
<evidence type="ECO:0000259" key="1">
    <source>
        <dbReference type="Pfam" id="PF13456"/>
    </source>
</evidence>
<feature type="domain" description="RNase H type-1" evidence="1">
    <location>
        <begin position="147"/>
        <end position="263"/>
    </location>
</feature>
<dbReference type="Pfam" id="PF13456">
    <property type="entry name" value="RVT_3"/>
    <property type="match status" value="1"/>
</dbReference>
<dbReference type="InterPro" id="IPR044730">
    <property type="entry name" value="RNase_H-like_dom_plant"/>
</dbReference>
<dbReference type="PANTHER" id="PTHR47723">
    <property type="entry name" value="OS05G0353850 PROTEIN"/>
    <property type="match status" value="1"/>
</dbReference>
<dbReference type="InterPro" id="IPR002156">
    <property type="entry name" value="RNaseH_domain"/>
</dbReference>
<dbReference type="GO" id="GO:0003676">
    <property type="term" value="F:nucleic acid binding"/>
    <property type="evidence" value="ECO:0007669"/>
    <property type="project" value="InterPro"/>
</dbReference>